<dbReference type="EMBL" id="HG718813">
    <property type="protein sequence ID" value="CDJ56135.1"/>
    <property type="molecule type" value="Genomic_DNA"/>
</dbReference>
<feature type="region of interest" description="Disordered" evidence="1">
    <location>
        <begin position="1"/>
        <end position="28"/>
    </location>
</feature>
<dbReference type="OrthoDB" id="348613at2759"/>
<proteinExistence type="predicted"/>
<name>U6M379_EIMMA</name>
<feature type="region of interest" description="Disordered" evidence="1">
    <location>
        <begin position="369"/>
        <end position="413"/>
    </location>
</feature>
<dbReference type="Proteomes" id="UP000030763">
    <property type="component" value="Unassembled WGS sequence"/>
</dbReference>
<feature type="compositionally biased region" description="Polar residues" evidence="1">
    <location>
        <begin position="8"/>
        <end position="22"/>
    </location>
</feature>
<keyword evidence="2" id="KW-1133">Transmembrane helix</keyword>
<gene>
    <name evidence="3" type="ORF">EMWEY_00015070</name>
</gene>
<reference evidence="3" key="2">
    <citation type="submission" date="2013-10" db="EMBL/GenBank/DDBJ databases">
        <authorList>
            <person name="Aslett M."/>
        </authorList>
    </citation>
    <scope>NUCLEOTIDE SEQUENCE [LARGE SCALE GENOMIC DNA]</scope>
    <source>
        <strain evidence="3">Weybridge</strain>
    </source>
</reference>
<dbReference type="RefSeq" id="XP_013332785.1">
    <property type="nucleotide sequence ID" value="XM_013477331.1"/>
</dbReference>
<evidence type="ECO:0000256" key="2">
    <source>
        <dbReference type="SAM" id="Phobius"/>
    </source>
</evidence>
<evidence type="ECO:0000313" key="3">
    <source>
        <dbReference type="EMBL" id="CDJ56135.1"/>
    </source>
</evidence>
<keyword evidence="2" id="KW-0812">Transmembrane</keyword>
<feature type="transmembrane region" description="Helical" evidence="2">
    <location>
        <begin position="69"/>
        <end position="88"/>
    </location>
</feature>
<keyword evidence="2" id="KW-0472">Membrane</keyword>
<dbReference type="AlphaFoldDB" id="U6M379"/>
<organism evidence="3 4">
    <name type="scientific">Eimeria maxima</name>
    <name type="common">Coccidian parasite</name>
    <dbReference type="NCBI Taxonomy" id="5804"/>
    <lineage>
        <taxon>Eukaryota</taxon>
        <taxon>Sar</taxon>
        <taxon>Alveolata</taxon>
        <taxon>Apicomplexa</taxon>
        <taxon>Conoidasida</taxon>
        <taxon>Coccidia</taxon>
        <taxon>Eucoccidiorida</taxon>
        <taxon>Eimeriorina</taxon>
        <taxon>Eimeriidae</taxon>
        <taxon>Eimeria</taxon>
    </lineage>
</organism>
<evidence type="ECO:0000256" key="1">
    <source>
        <dbReference type="SAM" id="MobiDB-lite"/>
    </source>
</evidence>
<accession>U6M379</accession>
<reference evidence="3" key="1">
    <citation type="submission" date="2013-10" db="EMBL/GenBank/DDBJ databases">
        <title>Genomic analysis of the causative agents of coccidiosis in chickens.</title>
        <authorList>
            <person name="Reid A.J."/>
            <person name="Blake D."/>
            <person name="Billington K."/>
            <person name="Browne H."/>
            <person name="Dunn M."/>
            <person name="Hung S."/>
            <person name="Kawahara F."/>
            <person name="Miranda-Saavedra D."/>
            <person name="Mourier T."/>
            <person name="Nagra H."/>
            <person name="Otto T.D."/>
            <person name="Rawlings N."/>
            <person name="Sanchez A."/>
            <person name="Sanders M."/>
            <person name="Subramaniam C."/>
            <person name="Tay Y."/>
            <person name="Dear P."/>
            <person name="Doerig C."/>
            <person name="Gruber A."/>
            <person name="Parkinson J."/>
            <person name="Shirley M."/>
            <person name="Wan K.L."/>
            <person name="Berriman M."/>
            <person name="Tomley F."/>
            <person name="Pain A."/>
        </authorList>
    </citation>
    <scope>NUCLEOTIDE SEQUENCE [LARGE SCALE GENOMIC DNA]</scope>
    <source>
        <strain evidence="3">Weybridge</strain>
    </source>
</reference>
<protein>
    <submittedName>
        <fullName evidence="3">Uncharacterized protein</fullName>
    </submittedName>
</protein>
<evidence type="ECO:0000313" key="4">
    <source>
        <dbReference type="Proteomes" id="UP000030763"/>
    </source>
</evidence>
<keyword evidence="4" id="KW-1185">Reference proteome</keyword>
<dbReference type="VEuPathDB" id="ToxoDB:EMWEY_00015070"/>
<sequence>MQEASEGDASTQHDSYSFSSNKGQRRLPPQRLSDLAKGLHKIPVARMTHEAITYKVGRPGGHASLRTRVVFMMPVVVLALVYILWGCAMQLRAGQWREEASVRLLAAGGGEGDIFQLCRSGQGEPLGSQGTIARKYYTPEEQELLNHAAIVISSFAKTTNAMEGIILNLQRENKHKIASLLFSFALVELSAISMLVGGDLHSELVSTFVSVKKALERVSPQNPEGIMPNADSKYRRLHSILKKFSSSVPTKSYSGPDRIQQLRELLHLQEVGLTQVRTAFNYIWEAIWPPEKGTMEIPEHAFSLLSHTVYVRKNHIVRNPTLNQWLLDNEIDQKHSPVLPRSYLKAVLKLPQLTFDNCLSELTDPRLPCGGPKGMRAEGPQARQALQEEHDGAQEGPSVSGEHARRKGGPSEVKVFEGGATSAWSVARYSAVPPQPLLGTLTGAHFSNEWKQYPTGSQQPSQRDVENFQTETGKHWLELETAGTAYAGSSGNQGRQGGPGFYGPVGGVHLLPTSSSSIPSPSYVLGISPQKGERPRLTTLETPLQLETQTEEKLSKAPGAARLGVREAFRGIALGESLSSQTTESSAPGDGSRNFVLGFGIGMPSMGNLLDRTKEGRPK</sequence>
<feature type="transmembrane region" description="Helical" evidence="2">
    <location>
        <begin position="177"/>
        <end position="196"/>
    </location>
</feature>
<dbReference type="GeneID" id="25335493"/>